<sequence length="342" mass="40563">MGSGIYFLFLQPINWILVSIFAVISFISGLIFAFFMQQKKYLERYEIFYELNEKGYFQTAIDHKAGQREETSILFDSVWEVIIGNSIKESSSNKKLYYAGKLMVFKYKDNQYYMREFFNEEEFYDWAARFQDKGLPLFQTDDDLRPALLERQKYHTDFNQLKGEPWNGEEFPQKIGRKIYKNPFHPWEPDEKKPEVSLRKKTRKWEIRIGILLLAYAFILGLTVLPWQPVADDNTFWEMGLLFVIGVYGINILLPIITVFWRAYTKWFLPFIYFAVLFAGHSIPVWIIWIFADIPPLGIFIIATEIIILLFGWIPGYILLKVGKGIFMFIRKLTIKENNQML</sequence>
<comment type="caution">
    <text evidence="2">The sequence shown here is derived from an EMBL/GenBank/DDBJ whole genome shotgun (WGS) entry which is preliminary data.</text>
</comment>
<organism evidence="2 3">
    <name type="scientific">Oceanobacillus aidingensis</name>
    <dbReference type="NCBI Taxonomy" id="645964"/>
    <lineage>
        <taxon>Bacteria</taxon>
        <taxon>Bacillati</taxon>
        <taxon>Bacillota</taxon>
        <taxon>Bacilli</taxon>
        <taxon>Bacillales</taxon>
        <taxon>Bacillaceae</taxon>
        <taxon>Oceanobacillus</taxon>
    </lineage>
</organism>
<feature type="transmembrane region" description="Helical" evidence="1">
    <location>
        <begin position="12"/>
        <end position="35"/>
    </location>
</feature>
<feature type="transmembrane region" description="Helical" evidence="1">
    <location>
        <begin position="297"/>
        <end position="320"/>
    </location>
</feature>
<evidence type="ECO:0000313" key="3">
    <source>
        <dbReference type="Proteomes" id="UP001595988"/>
    </source>
</evidence>
<feature type="transmembrane region" description="Helical" evidence="1">
    <location>
        <begin position="268"/>
        <end position="291"/>
    </location>
</feature>
<keyword evidence="1" id="KW-0812">Transmembrane</keyword>
<feature type="transmembrane region" description="Helical" evidence="1">
    <location>
        <begin position="239"/>
        <end position="261"/>
    </location>
</feature>
<reference evidence="3" key="1">
    <citation type="journal article" date="2019" name="Int. J. Syst. Evol. Microbiol.">
        <title>The Global Catalogue of Microorganisms (GCM) 10K type strain sequencing project: providing services to taxonomists for standard genome sequencing and annotation.</title>
        <authorList>
            <consortium name="The Broad Institute Genomics Platform"/>
            <consortium name="The Broad Institute Genome Sequencing Center for Infectious Disease"/>
            <person name="Wu L."/>
            <person name="Ma J."/>
        </authorList>
    </citation>
    <scope>NUCLEOTIDE SEQUENCE [LARGE SCALE GENOMIC DNA]</scope>
    <source>
        <strain evidence="3">CCUG 37257</strain>
    </source>
</reference>
<dbReference type="EMBL" id="JBHSFT010000049">
    <property type="protein sequence ID" value="MFC4664418.1"/>
    <property type="molecule type" value="Genomic_DNA"/>
</dbReference>
<keyword evidence="1" id="KW-0472">Membrane</keyword>
<feature type="transmembrane region" description="Helical" evidence="1">
    <location>
        <begin position="209"/>
        <end position="227"/>
    </location>
</feature>
<evidence type="ECO:0000313" key="2">
    <source>
        <dbReference type="EMBL" id="MFC4664418.1"/>
    </source>
</evidence>
<keyword evidence="1" id="KW-1133">Transmembrane helix</keyword>
<keyword evidence="3" id="KW-1185">Reference proteome</keyword>
<gene>
    <name evidence="2" type="ORF">ACFO3P_19755</name>
</gene>
<evidence type="ECO:0000256" key="1">
    <source>
        <dbReference type="SAM" id="Phobius"/>
    </source>
</evidence>
<protein>
    <submittedName>
        <fullName evidence="2">Uncharacterized protein</fullName>
    </submittedName>
</protein>
<accession>A0ABV9K3M8</accession>
<dbReference type="Proteomes" id="UP001595988">
    <property type="component" value="Unassembled WGS sequence"/>
</dbReference>
<dbReference type="RefSeq" id="WP_289584633.1">
    <property type="nucleotide sequence ID" value="NZ_JBHSFT010000049.1"/>
</dbReference>
<proteinExistence type="predicted"/>
<name>A0ABV9K3M8_9BACI</name>